<keyword evidence="1" id="KW-0732">Signal</keyword>
<evidence type="ECO:0000313" key="3">
    <source>
        <dbReference type="Proteomes" id="UP000249725"/>
    </source>
</evidence>
<proteinExistence type="predicted"/>
<gene>
    <name evidence="2" type="ORF">DJ018_16335</name>
</gene>
<dbReference type="OrthoDB" id="10015908at2"/>
<accession>A0A328AAB7</accession>
<evidence type="ECO:0008006" key="4">
    <source>
        <dbReference type="Google" id="ProtNLM"/>
    </source>
</evidence>
<evidence type="ECO:0000313" key="2">
    <source>
        <dbReference type="EMBL" id="RAK51499.1"/>
    </source>
</evidence>
<comment type="caution">
    <text evidence="2">The sequence shown here is derived from an EMBL/GenBank/DDBJ whole genome shotgun (WGS) entry which is preliminary data.</text>
</comment>
<name>A0A328AAB7_9CAUL</name>
<feature type="chain" id="PRO_5016298198" description="Lectin-like protein BA14k" evidence="1">
    <location>
        <begin position="27"/>
        <end position="143"/>
    </location>
</feature>
<dbReference type="AlphaFoldDB" id="A0A328AAB7"/>
<protein>
    <recommendedName>
        <fullName evidence="4">Lectin-like protein BA14k</fullName>
    </recommendedName>
</protein>
<feature type="signal peptide" evidence="1">
    <location>
        <begin position="1"/>
        <end position="26"/>
    </location>
</feature>
<reference evidence="3" key="1">
    <citation type="submission" date="2018-05" db="EMBL/GenBank/DDBJ databases">
        <authorList>
            <person name="Li X."/>
        </authorList>
    </citation>
    <scope>NUCLEOTIDE SEQUENCE [LARGE SCALE GENOMIC DNA]</scope>
    <source>
        <strain evidence="3">YIM 73061</strain>
    </source>
</reference>
<sequence length="143" mass="15312">MRKMASAAMAALVAAGALSALGAAEAQPYGYYTGPGGYGYRYDPPRAYDPYGRYVPGRPYYNGYDGYPGDSSIAGAAGAVLGALLGDPGYGSGYGWSGVPHDRYGPDPNGMIGPDGRRIKCKLRRSYDPYYRGQVTRRECWPT</sequence>
<dbReference type="EMBL" id="QFYR01000004">
    <property type="protein sequence ID" value="RAK51499.1"/>
    <property type="molecule type" value="Genomic_DNA"/>
</dbReference>
<organism evidence="2 3">
    <name type="scientific">Phenylobacterium deserti</name>
    <dbReference type="NCBI Taxonomy" id="1914756"/>
    <lineage>
        <taxon>Bacteria</taxon>
        <taxon>Pseudomonadati</taxon>
        <taxon>Pseudomonadota</taxon>
        <taxon>Alphaproteobacteria</taxon>
        <taxon>Caulobacterales</taxon>
        <taxon>Caulobacteraceae</taxon>
        <taxon>Phenylobacterium</taxon>
    </lineage>
</organism>
<evidence type="ECO:0000256" key="1">
    <source>
        <dbReference type="SAM" id="SignalP"/>
    </source>
</evidence>
<dbReference type="RefSeq" id="WP_111516034.1">
    <property type="nucleotide sequence ID" value="NZ_QFYR01000004.1"/>
</dbReference>
<dbReference type="Proteomes" id="UP000249725">
    <property type="component" value="Unassembled WGS sequence"/>
</dbReference>
<keyword evidence="3" id="KW-1185">Reference proteome</keyword>